<dbReference type="SUPFAM" id="SSF54106">
    <property type="entry name" value="LysM domain"/>
    <property type="match status" value="1"/>
</dbReference>
<keyword evidence="10" id="KW-1185">Reference proteome</keyword>
<dbReference type="EMBL" id="UFYW01000001">
    <property type="protein sequence ID" value="STD83833.1"/>
    <property type="molecule type" value="Genomic_DNA"/>
</dbReference>
<dbReference type="GO" id="GO:0031640">
    <property type="term" value="P:killing of cells of another organism"/>
    <property type="evidence" value="ECO:0007669"/>
    <property type="project" value="UniProtKB-KW"/>
</dbReference>
<keyword evidence="3" id="KW-0081">Bacteriolytic enzyme</keyword>
<proteinExistence type="inferred from homology"/>
<gene>
    <name evidence="9" type="ORF">NCTC12360_02320</name>
</gene>
<evidence type="ECO:0000256" key="6">
    <source>
        <dbReference type="SAM" id="MobiDB-lite"/>
    </source>
</evidence>
<keyword evidence="9" id="KW-0326">Glycosidase</keyword>
<feature type="domain" description="SH3b" evidence="7">
    <location>
        <begin position="403"/>
        <end position="470"/>
    </location>
</feature>
<dbReference type="RefSeq" id="WP_060813709.1">
    <property type="nucleotide sequence ID" value="NZ_JBHULA010000017.1"/>
</dbReference>
<dbReference type="PANTHER" id="PTHR33308">
    <property type="entry name" value="PEPTIDOGLYCAN HYDROLASE FLGJ"/>
    <property type="match status" value="1"/>
</dbReference>
<evidence type="ECO:0000313" key="9">
    <source>
        <dbReference type="EMBL" id="STD83833.1"/>
    </source>
</evidence>
<dbReference type="InterPro" id="IPR036779">
    <property type="entry name" value="LysM_dom_sf"/>
</dbReference>
<evidence type="ECO:0000256" key="4">
    <source>
        <dbReference type="ARBA" id="ARBA00022801"/>
    </source>
</evidence>
<evidence type="ECO:0000256" key="5">
    <source>
        <dbReference type="ARBA" id="ARBA00032108"/>
    </source>
</evidence>
<dbReference type="PROSITE" id="PS51782">
    <property type="entry name" value="LYSM"/>
    <property type="match status" value="1"/>
</dbReference>
<dbReference type="Gene3D" id="2.30.30.40">
    <property type="entry name" value="SH3 Domains"/>
    <property type="match status" value="4"/>
</dbReference>
<dbReference type="GO" id="GO:0016798">
    <property type="term" value="F:hydrolase activity, acting on glycosyl bonds"/>
    <property type="evidence" value="ECO:0007669"/>
    <property type="project" value="UniProtKB-KW"/>
</dbReference>
<dbReference type="AlphaFoldDB" id="A0A376H0M5"/>
<dbReference type="GO" id="GO:0042742">
    <property type="term" value="P:defense response to bacterium"/>
    <property type="evidence" value="ECO:0007669"/>
    <property type="project" value="UniProtKB-KW"/>
</dbReference>
<feature type="compositionally biased region" description="Low complexity" evidence="6">
    <location>
        <begin position="92"/>
        <end position="106"/>
    </location>
</feature>
<evidence type="ECO:0000256" key="1">
    <source>
        <dbReference type="ARBA" id="ARBA00010266"/>
    </source>
</evidence>
<reference evidence="9 10" key="1">
    <citation type="submission" date="2018-06" db="EMBL/GenBank/DDBJ databases">
        <authorList>
            <consortium name="Pathogen Informatics"/>
            <person name="Doyle S."/>
        </authorList>
    </citation>
    <scope>NUCLEOTIDE SEQUENCE [LARGE SCALE GENOMIC DNA]</scope>
    <source>
        <strain evidence="9 10">NCTC12360</strain>
    </source>
</reference>
<dbReference type="Gene3D" id="3.10.350.10">
    <property type="entry name" value="LysM domain"/>
    <property type="match status" value="1"/>
</dbReference>
<evidence type="ECO:0000259" key="7">
    <source>
        <dbReference type="PROSITE" id="PS51781"/>
    </source>
</evidence>
<name>A0A376H0M5_ENTGA</name>
<dbReference type="InterPro" id="IPR018392">
    <property type="entry name" value="LysM"/>
</dbReference>
<protein>
    <recommendedName>
        <fullName evidence="5">Peptidoglycan hydrolase</fullName>
    </recommendedName>
</protein>
<dbReference type="Pfam" id="PF01832">
    <property type="entry name" value="Glucosaminidase"/>
    <property type="match status" value="1"/>
</dbReference>
<dbReference type="Pfam" id="PF01476">
    <property type="entry name" value="LysM"/>
    <property type="match status" value="1"/>
</dbReference>
<feature type="domain" description="SH3b" evidence="7">
    <location>
        <begin position="487"/>
        <end position="554"/>
    </location>
</feature>
<evidence type="ECO:0000259" key="8">
    <source>
        <dbReference type="PROSITE" id="PS51782"/>
    </source>
</evidence>
<organism evidence="9 10">
    <name type="scientific">Enterococcus gallinarum</name>
    <dbReference type="NCBI Taxonomy" id="1353"/>
    <lineage>
        <taxon>Bacteria</taxon>
        <taxon>Bacillati</taxon>
        <taxon>Bacillota</taxon>
        <taxon>Bacilli</taxon>
        <taxon>Lactobacillales</taxon>
        <taxon>Enterococcaceae</taxon>
        <taxon>Enterococcus</taxon>
    </lineage>
</organism>
<dbReference type="SMART" id="SM00287">
    <property type="entry name" value="SH3b"/>
    <property type="match status" value="4"/>
</dbReference>
<sequence>MTIRKERRRLEKRLKRSLLAKKGLTMATTVVAGSTIAPNLVLAAETATSDDAKNQAEITEEQVSGGNNSTDSTGDSIQSSADETISTEETTEPTVPIEEQPVTTPEKATTPQETITEDTAVVETPIVAAPTLARTSIFSARADTSGFIAKASGYATEVAAANDLYASVMIAQAILESGWGTSTLTTQANNMFGIKGSYNGQYVEMATLEDNGSGNYYQIIAKFRKYPSLRESFQDNAYVLRNTSFAAGSYYYSGAWKSNTRSYTEATAWLQGRYATDTSYASKLNNLIATYNLTQYDSGSSAGNGDMNNVETPVEENAIQKQMKTTASMNIRSDASTTAAVTGSLTANTTFTAVAVKTGTSVNGNTNWYKVSGKGWVSGAYLTEVNSGSTSGNTNDNTANTGINQKMKTTATLNIRSTASTSGSIVGSLSQGSTVTATAVKTGTSVNGNTKWYYVSGKGWVSGAYLTEVNSGSTSGNANDNTANTGINQKMKTTATLNIRSTASTSGSIVGSLSQGSTVTATAVKNGTSVNGNTKWYYVSGKGWVSGAYLTSDSSSSSNTSNTGDSINQKMKTTATLNIRSTASTSGSIVGSLSQGSTVTATVVKSGTSVNGNNKWYYVSGKGWVSGAYLMKTATNASSSNSSVNNSSSTKYHTVKSGDSLWSLAQKYGSSIDQITSWNRLSNNIIYVGQKLIVK</sequence>
<evidence type="ECO:0000313" key="10">
    <source>
        <dbReference type="Proteomes" id="UP000254807"/>
    </source>
</evidence>
<feature type="domain" description="LysM" evidence="8">
    <location>
        <begin position="651"/>
        <end position="694"/>
    </location>
</feature>
<accession>A0A376H0M5</accession>
<dbReference type="PROSITE" id="PS51781">
    <property type="entry name" value="SH3B"/>
    <property type="match status" value="3"/>
</dbReference>
<dbReference type="InterPro" id="IPR051056">
    <property type="entry name" value="Glycosyl_Hydrolase_73"/>
</dbReference>
<dbReference type="SMART" id="SM00257">
    <property type="entry name" value="LysM"/>
    <property type="match status" value="1"/>
</dbReference>
<dbReference type="SMART" id="SM00047">
    <property type="entry name" value="LYZ2"/>
    <property type="match status" value="1"/>
</dbReference>
<evidence type="ECO:0000256" key="3">
    <source>
        <dbReference type="ARBA" id="ARBA00022638"/>
    </source>
</evidence>
<dbReference type="Pfam" id="PF08239">
    <property type="entry name" value="SH3_3"/>
    <property type="match status" value="4"/>
</dbReference>
<feature type="region of interest" description="Disordered" evidence="6">
    <location>
        <begin position="48"/>
        <end position="117"/>
    </location>
</feature>
<dbReference type="InterPro" id="IPR003646">
    <property type="entry name" value="SH3-like_bac-type"/>
</dbReference>
<dbReference type="PANTHER" id="PTHR33308:SF9">
    <property type="entry name" value="PEPTIDOGLYCAN HYDROLASE FLGJ"/>
    <property type="match status" value="1"/>
</dbReference>
<feature type="compositionally biased region" description="Polar residues" evidence="6">
    <location>
        <begin position="61"/>
        <end position="82"/>
    </location>
</feature>
<dbReference type="Gene3D" id="4.10.80.30">
    <property type="entry name" value="DNA polymerase, domain 6"/>
    <property type="match status" value="1"/>
</dbReference>
<dbReference type="Gene3D" id="1.10.530.10">
    <property type="match status" value="1"/>
</dbReference>
<keyword evidence="4 9" id="KW-0378">Hydrolase</keyword>
<dbReference type="GO" id="GO:0004040">
    <property type="term" value="F:amidase activity"/>
    <property type="evidence" value="ECO:0007669"/>
    <property type="project" value="InterPro"/>
</dbReference>
<feature type="domain" description="SH3b" evidence="7">
    <location>
        <begin position="567"/>
        <end position="634"/>
    </location>
</feature>
<comment type="similarity">
    <text evidence="1">Belongs to the glycosyl hydrolase 73 family.</text>
</comment>
<dbReference type="Proteomes" id="UP000254807">
    <property type="component" value="Unassembled WGS sequence"/>
</dbReference>
<keyword evidence="2" id="KW-0929">Antimicrobial</keyword>
<dbReference type="OrthoDB" id="2155627at2"/>
<dbReference type="InterPro" id="IPR002901">
    <property type="entry name" value="MGlyc_endo_b_GlcNAc-like_dom"/>
</dbReference>
<dbReference type="CDD" id="cd00118">
    <property type="entry name" value="LysM"/>
    <property type="match status" value="1"/>
</dbReference>
<evidence type="ECO:0000256" key="2">
    <source>
        <dbReference type="ARBA" id="ARBA00022529"/>
    </source>
</evidence>